<feature type="compositionally biased region" description="Basic and acidic residues" evidence="1">
    <location>
        <begin position="41"/>
        <end position="57"/>
    </location>
</feature>
<evidence type="ECO:0000313" key="4">
    <source>
        <dbReference type="Proteomes" id="UP000182248"/>
    </source>
</evidence>
<evidence type="ECO:0000313" key="3">
    <source>
        <dbReference type="EMBL" id="SFW50606.1"/>
    </source>
</evidence>
<dbReference type="RefSeq" id="WP_072317233.1">
    <property type="nucleotide sequence ID" value="NZ_FPJE01000009.1"/>
</dbReference>
<name>A0A1K1PUX7_9FLAO</name>
<reference evidence="3 4" key="1">
    <citation type="submission" date="2016-11" db="EMBL/GenBank/DDBJ databases">
        <authorList>
            <person name="Jaros S."/>
            <person name="Januszkiewicz K."/>
            <person name="Wedrychowicz H."/>
        </authorList>
    </citation>
    <scope>NUCLEOTIDE SEQUENCE [LARGE SCALE GENOMIC DNA]</scope>
    <source>
        <strain evidence="3 4">CGMCC 1.12145</strain>
    </source>
</reference>
<dbReference type="Proteomes" id="UP000182248">
    <property type="component" value="Unassembled WGS sequence"/>
</dbReference>
<dbReference type="AlphaFoldDB" id="A0A1K1PUX7"/>
<keyword evidence="2" id="KW-0812">Transmembrane</keyword>
<evidence type="ECO:0000256" key="2">
    <source>
        <dbReference type="SAM" id="Phobius"/>
    </source>
</evidence>
<accession>A0A1K1PUX7</accession>
<organism evidence="3 4">
    <name type="scientific">Sinomicrobium oceani</name>
    <dbReference type="NCBI Taxonomy" id="1150368"/>
    <lineage>
        <taxon>Bacteria</taxon>
        <taxon>Pseudomonadati</taxon>
        <taxon>Bacteroidota</taxon>
        <taxon>Flavobacteriia</taxon>
        <taxon>Flavobacteriales</taxon>
        <taxon>Flavobacteriaceae</taxon>
        <taxon>Sinomicrobium</taxon>
    </lineage>
</organism>
<feature type="transmembrane region" description="Helical" evidence="2">
    <location>
        <begin position="18"/>
        <end position="35"/>
    </location>
</feature>
<protein>
    <submittedName>
        <fullName evidence="3">Uncharacterized protein</fullName>
    </submittedName>
</protein>
<feature type="transmembrane region" description="Helical" evidence="2">
    <location>
        <begin position="68"/>
        <end position="87"/>
    </location>
</feature>
<sequence length="89" mass="9946">MEILHDILSTVVLRFENWGIPGMIILVILALFIYIKRATDHREEDSPSKAEGKKNAEKNTGLRSQRRSTGCMLTALISIAVLVIGVLRI</sequence>
<keyword evidence="4" id="KW-1185">Reference proteome</keyword>
<proteinExistence type="predicted"/>
<keyword evidence="2" id="KW-0472">Membrane</keyword>
<keyword evidence="2" id="KW-1133">Transmembrane helix</keyword>
<dbReference type="EMBL" id="FPJE01000009">
    <property type="protein sequence ID" value="SFW50606.1"/>
    <property type="molecule type" value="Genomic_DNA"/>
</dbReference>
<feature type="region of interest" description="Disordered" evidence="1">
    <location>
        <begin position="41"/>
        <end position="66"/>
    </location>
</feature>
<evidence type="ECO:0000256" key="1">
    <source>
        <dbReference type="SAM" id="MobiDB-lite"/>
    </source>
</evidence>
<gene>
    <name evidence="3" type="ORF">SAMN02927921_02017</name>
</gene>